<protein>
    <submittedName>
        <fullName evidence="1">Uncharacterized protein</fullName>
    </submittedName>
</protein>
<accession>A0A1N6FJK5</accession>
<organism evidence="1 2">
    <name type="scientific">Algoriphagus halophilus</name>
    <dbReference type="NCBI Taxonomy" id="226505"/>
    <lineage>
        <taxon>Bacteria</taxon>
        <taxon>Pseudomonadati</taxon>
        <taxon>Bacteroidota</taxon>
        <taxon>Cytophagia</taxon>
        <taxon>Cytophagales</taxon>
        <taxon>Cyclobacteriaceae</taxon>
        <taxon>Algoriphagus</taxon>
    </lineage>
</organism>
<evidence type="ECO:0000313" key="1">
    <source>
        <dbReference type="EMBL" id="SIN95435.1"/>
    </source>
</evidence>
<proteinExistence type="predicted"/>
<dbReference type="Proteomes" id="UP000185221">
    <property type="component" value="Unassembled WGS sequence"/>
</dbReference>
<sequence length="34" mass="3954">MGSNEVASRWEAVLKFFLDLKWLNEEKGISILKT</sequence>
<keyword evidence="2" id="KW-1185">Reference proteome</keyword>
<gene>
    <name evidence="1" type="ORF">SAMN05444394_2498</name>
</gene>
<reference evidence="2" key="1">
    <citation type="submission" date="2016-11" db="EMBL/GenBank/DDBJ databases">
        <authorList>
            <person name="Varghese N."/>
            <person name="Submissions S."/>
        </authorList>
    </citation>
    <scope>NUCLEOTIDE SEQUENCE [LARGE SCALE GENOMIC DNA]</scope>
    <source>
        <strain evidence="2">DSM 15292</strain>
    </source>
</reference>
<evidence type="ECO:0000313" key="2">
    <source>
        <dbReference type="Proteomes" id="UP000185221"/>
    </source>
</evidence>
<dbReference type="AlphaFoldDB" id="A0A1N6FJK5"/>
<dbReference type="EMBL" id="FSRC01000002">
    <property type="protein sequence ID" value="SIN95435.1"/>
    <property type="molecule type" value="Genomic_DNA"/>
</dbReference>
<name>A0A1N6FJK5_9BACT</name>